<evidence type="ECO:0008006" key="12">
    <source>
        <dbReference type="Google" id="ProtNLM"/>
    </source>
</evidence>
<evidence type="ECO:0000256" key="5">
    <source>
        <dbReference type="PROSITE-ProRule" id="PRU00042"/>
    </source>
</evidence>
<dbReference type="PANTHER" id="PTHR24409:SF295">
    <property type="entry name" value="AZ2-RELATED"/>
    <property type="match status" value="1"/>
</dbReference>
<feature type="domain" description="C2H2-type" evidence="8">
    <location>
        <begin position="443"/>
        <end position="470"/>
    </location>
</feature>
<feature type="region of interest" description="Disordered" evidence="7">
    <location>
        <begin position="155"/>
        <end position="181"/>
    </location>
</feature>
<dbReference type="SMART" id="SM00868">
    <property type="entry name" value="zf-AD"/>
    <property type="match status" value="1"/>
</dbReference>
<evidence type="ECO:0000256" key="3">
    <source>
        <dbReference type="ARBA" id="ARBA00022771"/>
    </source>
</evidence>
<feature type="domain" description="ZAD" evidence="9">
    <location>
        <begin position="11"/>
        <end position="91"/>
    </location>
</feature>
<proteinExistence type="predicted"/>
<reference evidence="11" key="1">
    <citation type="journal article" date="2015" name="Proc. Natl. Acad. Sci. U.S.A.">
        <title>Genome sequence of the Asian Tiger mosquito, Aedes albopictus, reveals insights into its biology, genetics, and evolution.</title>
        <authorList>
            <person name="Chen X.G."/>
            <person name="Jiang X."/>
            <person name="Gu J."/>
            <person name="Xu M."/>
            <person name="Wu Y."/>
            <person name="Deng Y."/>
            <person name="Zhang C."/>
            <person name="Bonizzoni M."/>
            <person name="Dermauw W."/>
            <person name="Vontas J."/>
            <person name="Armbruster P."/>
            <person name="Huang X."/>
            <person name="Yang Y."/>
            <person name="Zhang H."/>
            <person name="He W."/>
            <person name="Peng H."/>
            <person name="Liu Y."/>
            <person name="Wu K."/>
            <person name="Chen J."/>
            <person name="Lirakis M."/>
            <person name="Topalis P."/>
            <person name="Van Leeuwen T."/>
            <person name="Hall A.B."/>
            <person name="Jiang X."/>
            <person name="Thorpe C."/>
            <person name="Mueller R.L."/>
            <person name="Sun C."/>
            <person name="Waterhouse R.M."/>
            <person name="Yan G."/>
            <person name="Tu Z.J."/>
            <person name="Fang X."/>
            <person name="James A.A."/>
        </authorList>
    </citation>
    <scope>NUCLEOTIDE SEQUENCE [LARGE SCALE GENOMIC DNA]</scope>
    <source>
        <strain evidence="11">Foshan</strain>
    </source>
</reference>
<feature type="domain" description="C2H2-type" evidence="8">
    <location>
        <begin position="358"/>
        <end position="385"/>
    </location>
</feature>
<keyword evidence="1 6" id="KW-0479">Metal-binding</keyword>
<dbReference type="Pfam" id="PF13912">
    <property type="entry name" value="zf-C2H2_6"/>
    <property type="match status" value="2"/>
</dbReference>
<organism evidence="10 11">
    <name type="scientific">Aedes albopictus</name>
    <name type="common">Asian tiger mosquito</name>
    <name type="synonym">Stegomyia albopicta</name>
    <dbReference type="NCBI Taxonomy" id="7160"/>
    <lineage>
        <taxon>Eukaryota</taxon>
        <taxon>Metazoa</taxon>
        <taxon>Ecdysozoa</taxon>
        <taxon>Arthropoda</taxon>
        <taxon>Hexapoda</taxon>
        <taxon>Insecta</taxon>
        <taxon>Pterygota</taxon>
        <taxon>Neoptera</taxon>
        <taxon>Endopterygota</taxon>
        <taxon>Diptera</taxon>
        <taxon>Nematocera</taxon>
        <taxon>Culicoidea</taxon>
        <taxon>Culicidae</taxon>
        <taxon>Culicinae</taxon>
        <taxon>Aedini</taxon>
        <taxon>Aedes</taxon>
        <taxon>Stegomyia</taxon>
    </lineage>
</organism>
<dbReference type="SUPFAM" id="SSF57716">
    <property type="entry name" value="Glucocorticoid receptor-like (DNA-binding domain)"/>
    <property type="match status" value="1"/>
</dbReference>
<dbReference type="PROSITE" id="PS51915">
    <property type="entry name" value="ZAD"/>
    <property type="match status" value="1"/>
</dbReference>
<evidence type="ECO:0000259" key="8">
    <source>
        <dbReference type="PROSITE" id="PS50157"/>
    </source>
</evidence>
<dbReference type="EnsemblMetazoa" id="AALFPA23_000343.R189">
    <property type="protein sequence ID" value="AALFPA23_000343.P189"/>
    <property type="gene ID" value="AALFPA23_000343"/>
</dbReference>
<sequence>MTGFNLKHFPDVCRLCFKAAESAGKMYSIEGNFEKLSLDIQSFLDKFTFPVKESKAQHIPRMVCDVCLKQLTDFAMYRNRCILSLRFMEALVDVKDCNSEPLTSLLRDSKEELNALFKDVSLCKTEPEVEDILQALQESKLMEFDTVVKVEKVELPEPPEDNDYVHEDAISECPDDPQSEEEIKPELYLATEFSSDDDAPLARRKKVKPKSPAKAKEKSNSGERAKRKGRPRIHPLGKALEEPWSCDKCKFTTKLRHSVGRHLLVHKNRENRNYPCDICGMGFKSKGERKIHTITHPEKQFMCEVCGTALKTADSFKIHMDRHKGTEKLTCEYCDYTTLYPQYLKAHMKTHTTEVYANRCELCNASFRYASLLKRHLETHGNERKYACEQCSARFNTKNALRNHRNCVHLVVRYPCEYCEKRFDQKLTLRDHVEKVHNIQCNFPCDICLLTYDSQEKLDSHRQRHENPKPLECGICLTIHANQEAFDGHLCISYRDDYVCCERDLRNFAKYNRHMWSKHGMKTNFRVKPIPGVLMGQLRKTRKRLIQCRKCDIAFPTKALKMQHMMECNQSSAIQS</sequence>
<dbReference type="RefSeq" id="XP_029725433.2">
    <property type="nucleotide sequence ID" value="XM_029869573.2"/>
</dbReference>
<evidence type="ECO:0000256" key="6">
    <source>
        <dbReference type="PROSITE-ProRule" id="PRU01263"/>
    </source>
</evidence>
<evidence type="ECO:0000256" key="7">
    <source>
        <dbReference type="SAM" id="MobiDB-lite"/>
    </source>
</evidence>
<feature type="compositionally biased region" description="Basic and acidic residues" evidence="7">
    <location>
        <begin position="214"/>
        <end position="224"/>
    </location>
</feature>
<feature type="domain" description="C2H2-type" evidence="8">
    <location>
        <begin position="329"/>
        <end position="356"/>
    </location>
</feature>
<dbReference type="InterPro" id="IPR013087">
    <property type="entry name" value="Znf_C2H2_type"/>
</dbReference>
<reference evidence="10" key="2">
    <citation type="submission" date="2025-05" db="UniProtKB">
        <authorList>
            <consortium name="EnsemblMetazoa"/>
        </authorList>
    </citation>
    <scope>IDENTIFICATION</scope>
    <source>
        <strain evidence="10">Foshan</strain>
    </source>
</reference>
<protein>
    <recommendedName>
        <fullName evidence="12">C2h2-type zn-finger protein</fullName>
    </recommendedName>
</protein>
<dbReference type="PANTHER" id="PTHR24409">
    <property type="entry name" value="ZINC FINGER PROTEIN 142"/>
    <property type="match status" value="1"/>
</dbReference>
<dbReference type="InterPro" id="IPR036236">
    <property type="entry name" value="Znf_C2H2_sf"/>
</dbReference>
<dbReference type="PROSITE" id="PS50157">
    <property type="entry name" value="ZINC_FINGER_C2H2_2"/>
    <property type="match status" value="7"/>
</dbReference>
<evidence type="ECO:0000256" key="1">
    <source>
        <dbReference type="ARBA" id="ARBA00022723"/>
    </source>
</evidence>
<dbReference type="GeneID" id="109426808"/>
<feature type="compositionally biased region" description="Basic residues" evidence="7">
    <location>
        <begin position="202"/>
        <end position="213"/>
    </location>
</feature>
<feature type="domain" description="C2H2-type" evidence="8">
    <location>
        <begin position="274"/>
        <end position="301"/>
    </location>
</feature>
<dbReference type="Proteomes" id="UP000069940">
    <property type="component" value="Unassembled WGS sequence"/>
</dbReference>
<feature type="binding site" evidence="6">
    <location>
        <position position="64"/>
    </location>
    <ligand>
        <name>Zn(2+)</name>
        <dbReference type="ChEBI" id="CHEBI:29105"/>
    </ligand>
</feature>
<evidence type="ECO:0000256" key="2">
    <source>
        <dbReference type="ARBA" id="ARBA00022737"/>
    </source>
</evidence>
<feature type="domain" description="C2H2-type" evidence="8">
    <location>
        <begin position="301"/>
        <end position="328"/>
    </location>
</feature>
<dbReference type="Gene3D" id="3.40.1800.20">
    <property type="match status" value="1"/>
</dbReference>
<feature type="binding site" evidence="6">
    <location>
        <position position="16"/>
    </location>
    <ligand>
        <name>Zn(2+)</name>
        <dbReference type="ChEBI" id="CHEBI:29105"/>
    </ligand>
</feature>
<feature type="binding site" evidence="6">
    <location>
        <position position="13"/>
    </location>
    <ligand>
        <name>Zn(2+)</name>
        <dbReference type="ChEBI" id="CHEBI:29105"/>
    </ligand>
</feature>
<feature type="domain" description="C2H2-type" evidence="8">
    <location>
        <begin position="414"/>
        <end position="437"/>
    </location>
</feature>
<dbReference type="Pfam" id="PF07776">
    <property type="entry name" value="zf-AD"/>
    <property type="match status" value="1"/>
</dbReference>
<feature type="region of interest" description="Disordered" evidence="7">
    <location>
        <begin position="194"/>
        <end position="233"/>
    </location>
</feature>
<evidence type="ECO:0000313" key="11">
    <source>
        <dbReference type="Proteomes" id="UP000069940"/>
    </source>
</evidence>
<dbReference type="Gene3D" id="3.30.160.60">
    <property type="entry name" value="Classic Zinc Finger"/>
    <property type="match status" value="5"/>
</dbReference>
<dbReference type="Pfam" id="PF13894">
    <property type="entry name" value="zf-C2H2_4"/>
    <property type="match status" value="1"/>
</dbReference>
<keyword evidence="11" id="KW-1185">Reference proteome</keyword>
<feature type="domain" description="C2H2-type" evidence="8">
    <location>
        <begin position="386"/>
        <end position="409"/>
    </location>
</feature>
<dbReference type="PROSITE" id="PS00028">
    <property type="entry name" value="ZINC_FINGER_C2H2_1"/>
    <property type="match status" value="6"/>
</dbReference>
<keyword evidence="2" id="KW-0677">Repeat</keyword>
<feature type="binding site" evidence="6">
    <location>
        <position position="67"/>
    </location>
    <ligand>
        <name>Zn(2+)</name>
        <dbReference type="ChEBI" id="CHEBI:29105"/>
    </ligand>
</feature>
<dbReference type="SUPFAM" id="SSF57667">
    <property type="entry name" value="beta-beta-alpha zinc fingers"/>
    <property type="match status" value="6"/>
</dbReference>
<dbReference type="InterPro" id="IPR012934">
    <property type="entry name" value="Znf_AD"/>
</dbReference>
<dbReference type="Pfam" id="PF00096">
    <property type="entry name" value="zf-C2H2"/>
    <property type="match status" value="3"/>
</dbReference>
<evidence type="ECO:0000256" key="4">
    <source>
        <dbReference type="ARBA" id="ARBA00022833"/>
    </source>
</evidence>
<evidence type="ECO:0000259" key="9">
    <source>
        <dbReference type="PROSITE" id="PS51915"/>
    </source>
</evidence>
<keyword evidence="4 6" id="KW-0862">Zinc</keyword>
<accession>A0ABM1XK03</accession>
<dbReference type="SMART" id="SM00355">
    <property type="entry name" value="ZnF_C2H2"/>
    <property type="match status" value="9"/>
</dbReference>
<evidence type="ECO:0000313" key="10">
    <source>
        <dbReference type="EnsemblMetazoa" id="AALFPA23_000343.P189"/>
    </source>
</evidence>
<keyword evidence="3 5" id="KW-0863">Zinc-finger</keyword>
<name>A0ABM1XK03_AEDAL</name>